<dbReference type="InParanoid" id="A0A146GD93"/>
<dbReference type="OrthoDB" id="9995353at2"/>
<comment type="caution">
    <text evidence="1">The sequence shown here is derived from an EMBL/GenBank/DDBJ whole genome shotgun (WGS) entry which is preliminary data.</text>
</comment>
<name>A0A146GD93_TERSA</name>
<dbReference type="STRING" id="690879.TSACC_3197"/>
<proteinExistence type="predicted"/>
<dbReference type="EMBL" id="BDCO01000003">
    <property type="protein sequence ID" value="GAT35133.1"/>
    <property type="molecule type" value="Genomic_DNA"/>
</dbReference>
<organism evidence="1 2">
    <name type="scientific">Terrimicrobium sacchariphilum</name>
    <dbReference type="NCBI Taxonomy" id="690879"/>
    <lineage>
        <taxon>Bacteria</taxon>
        <taxon>Pseudomonadati</taxon>
        <taxon>Verrucomicrobiota</taxon>
        <taxon>Terrimicrobiia</taxon>
        <taxon>Terrimicrobiales</taxon>
        <taxon>Terrimicrobiaceae</taxon>
        <taxon>Terrimicrobium</taxon>
    </lineage>
</organism>
<reference evidence="2" key="1">
    <citation type="journal article" date="2017" name="Genome Announc.">
        <title>Draft Genome Sequence of Terrimicrobium sacchariphilum NM-5T, a Facultative Anaerobic Soil Bacterium of the Class Spartobacteria.</title>
        <authorList>
            <person name="Qiu Y.L."/>
            <person name="Tourlousse D.M."/>
            <person name="Matsuura N."/>
            <person name="Ohashi A."/>
            <person name="Sekiguchi Y."/>
        </authorList>
    </citation>
    <scope>NUCLEOTIDE SEQUENCE [LARGE SCALE GENOMIC DNA]</scope>
    <source>
        <strain evidence="2">NM-5</strain>
    </source>
</reference>
<keyword evidence="2" id="KW-1185">Reference proteome</keyword>
<dbReference type="Proteomes" id="UP000076023">
    <property type="component" value="Unassembled WGS sequence"/>
</dbReference>
<protein>
    <submittedName>
        <fullName evidence="1">Uncharacterized protein</fullName>
    </submittedName>
</protein>
<dbReference type="RefSeq" id="WP_075080977.1">
    <property type="nucleotide sequence ID" value="NZ_BDCO01000003.1"/>
</dbReference>
<sequence>MMSLLALLLRVSLLAVFTFGFVVLYEHGTSDFVQGAATEWKSLTEFVSSQGSAKAPAAPSSQAPTP</sequence>
<evidence type="ECO:0000313" key="1">
    <source>
        <dbReference type="EMBL" id="GAT35133.1"/>
    </source>
</evidence>
<dbReference type="AlphaFoldDB" id="A0A146GD93"/>
<evidence type="ECO:0000313" key="2">
    <source>
        <dbReference type="Proteomes" id="UP000076023"/>
    </source>
</evidence>
<gene>
    <name evidence="1" type="ORF">TSACC_3197</name>
</gene>
<accession>A0A146GD93</accession>